<dbReference type="Proteomes" id="UP001302949">
    <property type="component" value="Unassembled WGS sequence"/>
</dbReference>
<comment type="caution">
    <text evidence="2">The sequence shown here is derived from an EMBL/GenBank/DDBJ whole genome shotgun (WGS) entry which is preliminary data.</text>
</comment>
<feature type="domain" description="Peptidase M1 membrane alanine aminopeptidase" evidence="1">
    <location>
        <begin position="279"/>
        <end position="419"/>
    </location>
</feature>
<dbReference type="GO" id="GO:0004177">
    <property type="term" value="F:aminopeptidase activity"/>
    <property type="evidence" value="ECO:0007669"/>
    <property type="project" value="UniProtKB-KW"/>
</dbReference>
<name>A0ABU5Q883_9BACT</name>
<dbReference type="InterPro" id="IPR014782">
    <property type="entry name" value="Peptidase_M1_dom"/>
</dbReference>
<keyword evidence="2" id="KW-0378">Hydrolase</keyword>
<keyword evidence="3" id="KW-1185">Reference proteome</keyword>
<keyword evidence="2" id="KW-0031">Aminopeptidase</keyword>
<evidence type="ECO:0000313" key="2">
    <source>
        <dbReference type="EMBL" id="MEA5139046.1"/>
    </source>
</evidence>
<evidence type="ECO:0000259" key="1">
    <source>
        <dbReference type="Pfam" id="PF01433"/>
    </source>
</evidence>
<dbReference type="Gene3D" id="1.10.390.10">
    <property type="entry name" value="Neutral Protease Domain 2"/>
    <property type="match status" value="1"/>
</dbReference>
<accession>A0ABU5Q883</accession>
<dbReference type="InterPro" id="IPR027268">
    <property type="entry name" value="Peptidase_M4/M1_CTD_sf"/>
</dbReference>
<proteinExistence type="predicted"/>
<keyword evidence="2" id="KW-0645">Protease</keyword>
<dbReference type="EMBL" id="JAYFUM010000008">
    <property type="protein sequence ID" value="MEA5139046.1"/>
    <property type="molecule type" value="Genomic_DNA"/>
</dbReference>
<evidence type="ECO:0000313" key="3">
    <source>
        <dbReference type="Proteomes" id="UP001302949"/>
    </source>
</evidence>
<protein>
    <submittedName>
        <fullName evidence="2">M1 family aminopeptidase</fullName>
    </submittedName>
</protein>
<dbReference type="SUPFAM" id="SSF55486">
    <property type="entry name" value="Metalloproteases ('zincins'), catalytic domain"/>
    <property type="match status" value="1"/>
</dbReference>
<reference evidence="2 3" key="1">
    <citation type="submission" date="2023-12" db="EMBL/GenBank/DDBJ databases">
        <title>Novel species of the genus Arcicella isolated from rivers.</title>
        <authorList>
            <person name="Lu H."/>
        </authorList>
    </citation>
    <scope>NUCLEOTIDE SEQUENCE [LARGE SCALE GENOMIC DNA]</scope>
    <source>
        <strain evidence="2 3">KCTC 23307</strain>
    </source>
</reference>
<dbReference type="Pfam" id="PF01433">
    <property type="entry name" value="Peptidase_M1"/>
    <property type="match status" value="1"/>
</dbReference>
<sequence length="456" mass="52693">MKNIFTLIVFLLISSFISKTLANVDLAYRFDIKPKIMHVSLVYRPVSSDSTVFQYGNEYYGGMKDLMKGLKNVQSSVKFKIDAVKSQITFYHPNQTAIQIQYDIIDTHKAEQRVRGEMFRPIITEHYFFSLSHSLFLNPQIEEKLREKMTMSVTLAKKPAFPMYFSFAPQLKAGKSVIIKFSDGMNALVTGASDLHIVKRKMAGIQNYVVLRINEKNPYNLKRFMNYFDKFLPAMNNFWGNLNGTYYSLVASPFLDIKYHNISGTAFNSGFHVKYSGDTILANEEVVTTISHEIMHRYIGAGYVSMGENHQWFDEGFTDYTTWYLLAKAGIFSAEKLDKMVKDTYQQLANNPVKNTANEDILKHFWENHHYEKIPYHRGALFAAFLNKRIKEESKSTKSYQDFLRDLKALAEQKKQLLTVNDFITVASTYMPKAEIENAVQAYIIKGVMIEQDKVW</sequence>
<organism evidence="2 3">
    <name type="scientific">Arcicella rigui</name>
    <dbReference type="NCBI Taxonomy" id="797020"/>
    <lineage>
        <taxon>Bacteria</taxon>
        <taxon>Pseudomonadati</taxon>
        <taxon>Bacteroidota</taxon>
        <taxon>Cytophagia</taxon>
        <taxon>Cytophagales</taxon>
        <taxon>Flectobacillaceae</taxon>
        <taxon>Arcicella</taxon>
    </lineage>
</organism>
<gene>
    <name evidence="2" type="ORF">VB248_07870</name>
</gene>
<dbReference type="RefSeq" id="WP_323296207.1">
    <property type="nucleotide sequence ID" value="NZ_JAYFUM010000008.1"/>
</dbReference>